<dbReference type="PANTHER" id="PTHR31118:SF32">
    <property type="entry name" value="KYNURENINE FORMAMIDASE"/>
    <property type="match status" value="1"/>
</dbReference>
<comment type="pathway">
    <text evidence="11">Amino-acid degradation; L-tryptophan degradation via kynurenine pathway; L-kynurenine from L-tryptophan: step 2/2.</text>
</comment>
<dbReference type="FunFam" id="3.50.30.50:FF:000001">
    <property type="entry name" value="Kynurenine formamidase"/>
    <property type="match status" value="1"/>
</dbReference>
<reference evidence="12 13" key="2">
    <citation type="journal article" date="2018" name="J. Invertebr. Pathol.">
        <title>'Candidatus Aquirickettsiella gammari' (Gammaproteobacteria: Legionellales: Coxiellaceae): A bacterial pathogen of the freshwater crustacean Gammarus fossarum (Malacostraca: Amphipoda).</title>
        <authorList>
            <person name="Bojko J."/>
            <person name="Dunn A.M."/>
            <person name="Stebbing P.D."/>
            <person name="van Aerle R."/>
            <person name="Bacela-Spychalska K."/>
            <person name="Bean T.P."/>
            <person name="Urrutia A."/>
            <person name="Stentiford G.D."/>
        </authorList>
    </citation>
    <scope>NUCLEOTIDE SEQUENCE [LARGE SCALE GENOMIC DNA]</scope>
    <source>
        <strain evidence="12">RA15029</strain>
    </source>
</reference>
<comment type="catalytic activity">
    <reaction evidence="10">
        <text>N-formyl-L-kynurenine + H2O = L-kynurenine + formate + H(+)</text>
        <dbReference type="Rhea" id="RHEA:13009"/>
        <dbReference type="ChEBI" id="CHEBI:15377"/>
        <dbReference type="ChEBI" id="CHEBI:15378"/>
        <dbReference type="ChEBI" id="CHEBI:15740"/>
        <dbReference type="ChEBI" id="CHEBI:57959"/>
        <dbReference type="ChEBI" id="CHEBI:58629"/>
        <dbReference type="EC" id="3.5.1.9"/>
    </reaction>
</comment>
<evidence type="ECO:0000256" key="5">
    <source>
        <dbReference type="ARBA" id="ARBA00014889"/>
    </source>
</evidence>
<dbReference type="EMBL" id="NMOS02000002">
    <property type="protein sequence ID" value="RDH41022.1"/>
    <property type="molecule type" value="Genomic_DNA"/>
</dbReference>
<evidence type="ECO:0000256" key="11">
    <source>
        <dbReference type="ARBA" id="ARBA00060547"/>
    </source>
</evidence>
<proteinExistence type="predicted"/>
<evidence type="ECO:0000313" key="13">
    <source>
        <dbReference type="Proteomes" id="UP000226429"/>
    </source>
</evidence>
<keyword evidence="13" id="KW-1185">Reference proteome</keyword>
<dbReference type="InterPro" id="IPR007325">
    <property type="entry name" value="KFase/CYL"/>
</dbReference>
<dbReference type="AlphaFoldDB" id="A0A370CJJ5"/>
<comment type="caution">
    <text evidence="12">The sequence shown here is derived from an EMBL/GenBank/DDBJ whole genome shotgun (WGS) entry which is preliminary data.</text>
</comment>
<dbReference type="InterPro" id="IPR037175">
    <property type="entry name" value="KFase_sf"/>
</dbReference>
<evidence type="ECO:0000256" key="7">
    <source>
        <dbReference type="ARBA" id="ARBA00022801"/>
    </source>
</evidence>
<comment type="function">
    <text evidence="2">Catalyzes the hydrolysis of N-formyl-L-kynurenine to L-kynurenine, the second step in the kynurenine pathway of tryptophan degradation.</text>
</comment>
<evidence type="ECO:0000256" key="6">
    <source>
        <dbReference type="ARBA" id="ARBA00022723"/>
    </source>
</evidence>
<dbReference type="Proteomes" id="UP000226429">
    <property type="component" value="Unassembled WGS sequence"/>
</dbReference>
<sequence length="222" mass="24406">MRRNFTFIHWDFFIDWVHLGVAMKIIDISHDIAESTKGFPSEPLTTFRLACDISDDTPVRVSAISLSSHAATHVDAPSHYDKEGLTIEQLALNPFVGSCVVIDLMHVTDCIVAEDLARFCLQARVLCKVKSERLDFISISSDCIAYLAEKGVILLGTTAISIDKVNSKTLPAHHACYQHGIQIVEYLNLDAVNPGVYTFIGLPLKLVGLDASPVRAVLIDSI</sequence>
<evidence type="ECO:0000256" key="2">
    <source>
        <dbReference type="ARBA" id="ARBA00002204"/>
    </source>
</evidence>
<dbReference type="Gene3D" id="3.50.30.50">
    <property type="entry name" value="Putative cyclase"/>
    <property type="match status" value="1"/>
</dbReference>
<keyword evidence="7" id="KW-0378">Hydrolase</keyword>
<organism evidence="12 13">
    <name type="scientific">Candidatus Aquirickettsiella gammari</name>
    <dbReference type="NCBI Taxonomy" id="2016198"/>
    <lineage>
        <taxon>Bacteria</taxon>
        <taxon>Pseudomonadati</taxon>
        <taxon>Pseudomonadota</taxon>
        <taxon>Gammaproteobacteria</taxon>
        <taxon>Legionellales</taxon>
        <taxon>Coxiellaceae</taxon>
        <taxon>Candidatus Aquirickettsiella</taxon>
    </lineage>
</organism>
<evidence type="ECO:0000256" key="4">
    <source>
        <dbReference type="ARBA" id="ARBA00012930"/>
    </source>
</evidence>
<protein>
    <recommendedName>
        <fullName evidence="5">Kynurenine formamidase</fullName>
        <ecNumber evidence="4">3.5.1.9</ecNumber>
    </recommendedName>
</protein>
<dbReference type="GO" id="GO:0004061">
    <property type="term" value="F:arylformamidase activity"/>
    <property type="evidence" value="ECO:0007669"/>
    <property type="project" value="UniProtKB-EC"/>
</dbReference>
<gene>
    <name evidence="12" type="ORF">CFE62_001295</name>
</gene>
<dbReference type="EC" id="3.5.1.9" evidence="4"/>
<evidence type="ECO:0000256" key="1">
    <source>
        <dbReference type="ARBA" id="ARBA00001947"/>
    </source>
</evidence>
<dbReference type="PANTHER" id="PTHR31118">
    <property type="entry name" value="CYCLASE-LIKE PROTEIN 2"/>
    <property type="match status" value="1"/>
</dbReference>
<evidence type="ECO:0000256" key="3">
    <source>
        <dbReference type="ARBA" id="ARBA00011738"/>
    </source>
</evidence>
<keyword evidence="8" id="KW-0862">Zinc</keyword>
<comment type="cofactor">
    <cofactor evidence="1">
        <name>Zn(2+)</name>
        <dbReference type="ChEBI" id="CHEBI:29105"/>
    </cofactor>
</comment>
<dbReference type="GO" id="GO:0019441">
    <property type="term" value="P:L-tryptophan catabolic process to kynurenine"/>
    <property type="evidence" value="ECO:0007669"/>
    <property type="project" value="InterPro"/>
</dbReference>
<evidence type="ECO:0000256" key="8">
    <source>
        <dbReference type="ARBA" id="ARBA00022833"/>
    </source>
</evidence>
<dbReference type="SUPFAM" id="SSF102198">
    <property type="entry name" value="Putative cyclase"/>
    <property type="match status" value="1"/>
</dbReference>
<evidence type="ECO:0000313" key="12">
    <source>
        <dbReference type="EMBL" id="RDH41022.1"/>
    </source>
</evidence>
<evidence type="ECO:0000256" key="10">
    <source>
        <dbReference type="ARBA" id="ARBA00048496"/>
    </source>
</evidence>
<keyword evidence="9" id="KW-0823">Tryptophan catabolism</keyword>
<reference evidence="12 13" key="1">
    <citation type="journal article" date="2017" name="Int. J. Syst. Evol. Microbiol.">
        <title>Aquarickettsiella crustaci n. gen. n. sp. (Gammaproteobacteria: Legionellales: Coxiellaceae); a bacterial pathogen of the freshwater crustacean: Gammarus fossarum (Malacostraca: Amphipoda).</title>
        <authorList>
            <person name="Bojko J."/>
            <person name="Dunn A.M."/>
            <person name="Stebbing P.D."/>
            <person name="Van Aerle R."/>
            <person name="Bacela-Spychalska K."/>
            <person name="Bean T.P."/>
            <person name="Stentiford G.D."/>
        </authorList>
    </citation>
    <scope>NUCLEOTIDE SEQUENCE [LARGE SCALE GENOMIC DNA]</scope>
    <source>
        <strain evidence="12">RA15029</strain>
    </source>
</reference>
<dbReference type="GO" id="GO:0046872">
    <property type="term" value="F:metal ion binding"/>
    <property type="evidence" value="ECO:0007669"/>
    <property type="project" value="UniProtKB-KW"/>
</dbReference>
<comment type="subunit">
    <text evidence="3">Homodimer.</text>
</comment>
<evidence type="ECO:0000256" key="9">
    <source>
        <dbReference type="ARBA" id="ARBA00023079"/>
    </source>
</evidence>
<accession>A0A370CJJ5</accession>
<dbReference type="Pfam" id="PF04199">
    <property type="entry name" value="Cyclase"/>
    <property type="match status" value="1"/>
</dbReference>
<keyword evidence="6" id="KW-0479">Metal-binding</keyword>
<name>A0A370CJJ5_9COXI</name>